<dbReference type="Proteomes" id="UP000255165">
    <property type="component" value="Unassembled WGS sequence"/>
</dbReference>
<evidence type="ECO:0000313" key="7">
    <source>
        <dbReference type="EMBL" id="RDJ97174.1"/>
    </source>
</evidence>
<gene>
    <name evidence="7" type="ORF">DN412_42845</name>
</gene>
<keyword evidence="3" id="KW-0597">Phosphoprotein</keyword>
<dbReference type="EMBL" id="QKWJ01000239">
    <property type="protein sequence ID" value="RDJ97174.1"/>
    <property type="molecule type" value="Genomic_DNA"/>
</dbReference>
<evidence type="ECO:0000256" key="2">
    <source>
        <dbReference type="ARBA" id="ARBA00022475"/>
    </source>
</evidence>
<dbReference type="InterPro" id="IPR023298">
    <property type="entry name" value="ATPase_P-typ_TM_dom_sf"/>
</dbReference>
<evidence type="ECO:0000256" key="5">
    <source>
        <dbReference type="SAM" id="Phobius"/>
    </source>
</evidence>
<dbReference type="Pfam" id="PF00689">
    <property type="entry name" value="Cation_ATPase_C"/>
    <property type="match status" value="1"/>
</dbReference>
<dbReference type="SUPFAM" id="SSF81665">
    <property type="entry name" value="Calcium ATPase, transmembrane domain M"/>
    <property type="match status" value="1"/>
</dbReference>
<feature type="domain" description="Cation-transporting P-type ATPase C-terminal" evidence="6">
    <location>
        <begin position="6"/>
        <end position="96"/>
    </location>
</feature>
<keyword evidence="5" id="KW-1133">Transmembrane helix</keyword>
<keyword evidence="4" id="KW-0460">Magnesium</keyword>
<comment type="subcellular location">
    <subcellularLocation>
        <location evidence="1">Cell membrane</location>
        <topology evidence="1">Multi-pass membrane protein</topology>
    </subcellularLocation>
</comment>
<dbReference type="InterPro" id="IPR006415">
    <property type="entry name" value="P-type_ATPase_IIIB"/>
</dbReference>
<keyword evidence="5" id="KW-0812">Transmembrane</keyword>
<evidence type="ECO:0000313" key="8">
    <source>
        <dbReference type="Proteomes" id="UP000255165"/>
    </source>
</evidence>
<keyword evidence="8" id="KW-1185">Reference proteome</keyword>
<evidence type="ECO:0000259" key="6">
    <source>
        <dbReference type="Pfam" id="PF00689"/>
    </source>
</evidence>
<reference evidence="8" key="1">
    <citation type="submission" date="2018-06" db="EMBL/GenBank/DDBJ databases">
        <authorList>
            <person name="Feng T."/>
            <person name="Jeon C.O."/>
        </authorList>
    </citation>
    <scope>NUCLEOTIDE SEQUENCE [LARGE SCALE GENOMIC DNA]</scope>
    <source>
        <strain evidence="8">S23</strain>
    </source>
</reference>
<sequence length="105" mass="12010">TVFHAGERLFHTGWFIESMATQVLVIFIIRTRRNPFRSYPNSWFIACSLAVVAVAVLLPFTSAGVHLGFVAPPAFFFLILAAMLFFYLLAVEGMKQWFFRRFAAE</sequence>
<accession>A0A370MV07</accession>
<dbReference type="InterPro" id="IPR006068">
    <property type="entry name" value="ATPase_P-typ_cation-transptr_C"/>
</dbReference>
<dbReference type="RefSeq" id="WP_341868112.1">
    <property type="nucleotide sequence ID" value="NZ_QKWJ01000239.1"/>
</dbReference>
<dbReference type="GO" id="GO:0005886">
    <property type="term" value="C:plasma membrane"/>
    <property type="evidence" value="ECO:0007669"/>
    <property type="project" value="UniProtKB-SubCell"/>
</dbReference>
<keyword evidence="5" id="KW-0472">Membrane</keyword>
<dbReference type="PRINTS" id="PR01836">
    <property type="entry name" value="MGATPASE"/>
</dbReference>
<proteinExistence type="predicted"/>
<dbReference type="AlphaFoldDB" id="A0A370MV07"/>
<feature type="transmembrane region" description="Helical" evidence="5">
    <location>
        <begin position="69"/>
        <end position="91"/>
    </location>
</feature>
<feature type="transmembrane region" description="Helical" evidence="5">
    <location>
        <begin position="43"/>
        <end position="63"/>
    </location>
</feature>
<evidence type="ECO:0000256" key="3">
    <source>
        <dbReference type="ARBA" id="ARBA00022553"/>
    </source>
</evidence>
<feature type="transmembrane region" description="Helical" evidence="5">
    <location>
        <begin position="12"/>
        <end position="31"/>
    </location>
</feature>
<comment type="caution">
    <text evidence="7">The sequence shown here is derived from an EMBL/GenBank/DDBJ whole genome shotgun (WGS) entry which is preliminary data.</text>
</comment>
<evidence type="ECO:0000256" key="1">
    <source>
        <dbReference type="ARBA" id="ARBA00004651"/>
    </source>
</evidence>
<dbReference type="Gene3D" id="1.20.1110.10">
    <property type="entry name" value="Calcium-transporting ATPase, transmembrane domain"/>
    <property type="match status" value="1"/>
</dbReference>
<dbReference type="GO" id="GO:0015444">
    <property type="term" value="F:P-type magnesium transporter activity"/>
    <property type="evidence" value="ECO:0007669"/>
    <property type="project" value="InterPro"/>
</dbReference>
<evidence type="ECO:0000256" key="4">
    <source>
        <dbReference type="ARBA" id="ARBA00022842"/>
    </source>
</evidence>
<name>A0A370MV07_9BURK</name>
<protein>
    <submittedName>
        <fullName evidence="7">Magnesium-translocating P-type ATPase</fullName>
    </submittedName>
</protein>
<organism evidence="7 8">
    <name type="scientific">Cupriavidus lacunae</name>
    <dbReference type="NCBI Taxonomy" id="2666307"/>
    <lineage>
        <taxon>Bacteria</taxon>
        <taxon>Pseudomonadati</taxon>
        <taxon>Pseudomonadota</taxon>
        <taxon>Betaproteobacteria</taxon>
        <taxon>Burkholderiales</taxon>
        <taxon>Burkholderiaceae</taxon>
        <taxon>Cupriavidus</taxon>
    </lineage>
</organism>
<keyword evidence="2" id="KW-1003">Cell membrane</keyword>
<feature type="non-terminal residue" evidence="7">
    <location>
        <position position="1"/>
    </location>
</feature>